<proteinExistence type="inferred from homology"/>
<dbReference type="SUPFAM" id="SSF63380">
    <property type="entry name" value="Riboflavin synthase domain-like"/>
    <property type="match status" value="1"/>
</dbReference>
<dbReference type="GO" id="GO:0000166">
    <property type="term" value="F:nucleotide binding"/>
    <property type="evidence" value="ECO:0007669"/>
    <property type="project" value="UniProtKB-KW"/>
</dbReference>
<comment type="caution">
    <text evidence="11">The sequence shown here is derived from an EMBL/GenBank/DDBJ whole genome shotgun (WGS) entry which is preliminary data.</text>
</comment>
<dbReference type="PRINTS" id="PR00410">
    <property type="entry name" value="PHEHYDRXLASE"/>
</dbReference>
<evidence type="ECO:0000256" key="9">
    <source>
        <dbReference type="ARBA" id="ARBA00047776"/>
    </source>
</evidence>
<evidence type="ECO:0000256" key="1">
    <source>
        <dbReference type="ARBA" id="ARBA00001974"/>
    </source>
</evidence>
<dbReference type="InterPro" id="IPR001433">
    <property type="entry name" value="OxRdtase_FAD/NAD-bd"/>
</dbReference>
<reference evidence="11" key="1">
    <citation type="submission" date="2020-07" db="EMBL/GenBank/DDBJ databases">
        <title>Huge and variable diversity of episymbiotic CPR bacteria and DPANN archaea in groundwater ecosystems.</title>
        <authorList>
            <person name="He C.Y."/>
            <person name="Keren R."/>
            <person name="Whittaker M."/>
            <person name="Farag I.F."/>
            <person name="Doudna J."/>
            <person name="Cate J.H.D."/>
            <person name="Banfield J.F."/>
        </authorList>
    </citation>
    <scope>NUCLEOTIDE SEQUENCE</scope>
    <source>
        <strain evidence="11">NC_groundwater_1818_Pr3_B-0.1um_66_35</strain>
    </source>
</reference>
<dbReference type="GO" id="GO:0034599">
    <property type="term" value="P:cellular response to oxidative stress"/>
    <property type="evidence" value="ECO:0007669"/>
    <property type="project" value="TreeGrafter"/>
</dbReference>
<dbReference type="FunFam" id="2.40.30.10:FF:000018">
    <property type="entry name" value="Ferredoxin--NADP(+) reductase"/>
    <property type="match status" value="1"/>
</dbReference>
<keyword evidence="7" id="KW-0521">NADP</keyword>
<dbReference type="SUPFAM" id="SSF52343">
    <property type="entry name" value="Ferredoxin reductase-like, C-terminal NADP-linked domain"/>
    <property type="match status" value="1"/>
</dbReference>
<gene>
    <name evidence="11" type="ORF">HZA66_23600</name>
</gene>
<name>A0A933S4M2_RHOPL</name>
<evidence type="ECO:0000256" key="6">
    <source>
        <dbReference type="ARBA" id="ARBA00022827"/>
    </source>
</evidence>
<accession>A0A933S4M2</accession>
<dbReference type="InterPro" id="IPR039261">
    <property type="entry name" value="FNR_nucleotide-bd"/>
</dbReference>
<keyword evidence="5" id="KW-0547">Nucleotide-binding</keyword>
<dbReference type="InterPro" id="IPR051930">
    <property type="entry name" value="FNR_type-1"/>
</dbReference>
<dbReference type="Pfam" id="PF00970">
    <property type="entry name" value="FAD_binding_6"/>
    <property type="match status" value="1"/>
</dbReference>
<dbReference type="GO" id="GO:0004324">
    <property type="term" value="F:ferredoxin-NADP+ reductase activity"/>
    <property type="evidence" value="ECO:0007669"/>
    <property type="project" value="UniProtKB-EC"/>
</dbReference>
<evidence type="ECO:0000256" key="5">
    <source>
        <dbReference type="ARBA" id="ARBA00022741"/>
    </source>
</evidence>
<evidence type="ECO:0000256" key="3">
    <source>
        <dbReference type="ARBA" id="ARBA00013223"/>
    </source>
</evidence>
<comment type="similarity">
    <text evidence="2">Belongs to the ferredoxin--NADP reductase type 1 family.</text>
</comment>
<dbReference type="InterPro" id="IPR008333">
    <property type="entry name" value="Cbr1-like_FAD-bd_dom"/>
</dbReference>
<dbReference type="Pfam" id="PF00175">
    <property type="entry name" value="NAD_binding_1"/>
    <property type="match status" value="1"/>
</dbReference>
<organism evidence="11 12">
    <name type="scientific">Rhodopseudomonas palustris</name>
    <dbReference type="NCBI Taxonomy" id="1076"/>
    <lineage>
        <taxon>Bacteria</taxon>
        <taxon>Pseudomonadati</taxon>
        <taxon>Pseudomonadota</taxon>
        <taxon>Alphaproteobacteria</taxon>
        <taxon>Hyphomicrobiales</taxon>
        <taxon>Nitrobacteraceae</taxon>
        <taxon>Rhodopseudomonas</taxon>
    </lineage>
</organism>
<evidence type="ECO:0000256" key="2">
    <source>
        <dbReference type="ARBA" id="ARBA00008312"/>
    </source>
</evidence>
<dbReference type="GO" id="GO:0042167">
    <property type="term" value="P:heme catabolic process"/>
    <property type="evidence" value="ECO:0007669"/>
    <property type="project" value="TreeGrafter"/>
</dbReference>
<evidence type="ECO:0000256" key="7">
    <source>
        <dbReference type="ARBA" id="ARBA00022857"/>
    </source>
</evidence>
<protein>
    <recommendedName>
        <fullName evidence="3">ferredoxin--NADP(+) reductase</fullName>
        <ecNumber evidence="3">1.18.1.2</ecNumber>
    </recommendedName>
</protein>
<evidence type="ECO:0000313" key="12">
    <source>
        <dbReference type="Proteomes" id="UP000782519"/>
    </source>
</evidence>
<dbReference type="InterPro" id="IPR001709">
    <property type="entry name" value="Flavoprot_Pyr_Nucl_cyt_Rdtase"/>
</dbReference>
<evidence type="ECO:0000256" key="8">
    <source>
        <dbReference type="ARBA" id="ARBA00023002"/>
    </source>
</evidence>
<dbReference type="CDD" id="cd06195">
    <property type="entry name" value="FNR1"/>
    <property type="match status" value="1"/>
</dbReference>
<sequence>MSNLMEERVLSVRHWTDRLFSFTTTRDSGFRFRNGEFTMTGIKVDGRPLLRAYSVASPNYEETLEFYSIKVPNGPLTSRLQHLKEGDTIIVGRKATGTLVIDNLREGKNLYLLATGTGVAPFLSIIRDPETYERFEKIVLVHGCRQIAELAYGEQMVTALQEHEFLGGDVKAKLIYYPTVTREPFVHEGRISKLMDSGQLHADIGLPSLDKARDRVMLCGSTQMMIDLKTRLADLGFEEGNHGEAGDFVLEKAFAER</sequence>
<comment type="catalytic activity">
    <reaction evidence="9">
        <text>2 reduced [2Fe-2S]-[ferredoxin] + NADP(+) + H(+) = 2 oxidized [2Fe-2S]-[ferredoxin] + NADPH</text>
        <dbReference type="Rhea" id="RHEA:20125"/>
        <dbReference type="Rhea" id="RHEA-COMP:10000"/>
        <dbReference type="Rhea" id="RHEA-COMP:10001"/>
        <dbReference type="ChEBI" id="CHEBI:15378"/>
        <dbReference type="ChEBI" id="CHEBI:33737"/>
        <dbReference type="ChEBI" id="CHEBI:33738"/>
        <dbReference type="ChEBI" id="CHEBI:57783"/>
        <dbReference type="ChEBI" id="CHEBI:58349"/>
        <dbReference type="EC" id="1.18.1.2"/>
    </reaction>
</comment>
<dbReference type="InterPro" id="IPR017938">
    <property type="entry name" value="Riboflavin_synthase-like_b-brl"/>
</dbReference>
<keyword evidence="6" id="KW-0274">FAD</keyword>
<dbReference type="EMBL" id="JACRJB010000067">
    <property type="protein sequence ID" value="MBI5132437.1"/>
    <property type="molecule type" value="Genomic_DNA"/>
</dbReference>
<dbReference type="AlphaFoldDB" id="A0A933S4M2"/>
<keyword evidence="8" id="KW-0560">Oxidoreductase</keyword>
<evidence type="ECO:0000313" key="11">
    <source>
        <dbReference type="EMBL" id="MBI5132437.1"/>
    </source>
</evidence>
<dbReference type="PANTHER" id="PTHR47878:SF1">
    <property type="entry name" value="FLAVODOXIN_FERREDOXIN--NADP REDUCTASE"/>
    <property type="match status" value="1"/>
</dbReference>
<dbReference type="EC" id="1.18.1.2" evidence="3"/>
<dbReference type="InterPro" id="IPR033892">
    <property type="entry name" value="FNR_bac"/>
</dbReference>
<dbReference type="PROSITE" id="PS51384">
    <property type="entry name" value="FAD_FR"/>
    <property type="match status" value="1"/>
</dbReference>
<evidence type="ECO:0000256" key="4">
    <source>
        <dbReference type="ARBA" id="ARBA00022630"/>
    </source>
</evidence>
<dbReference type="Gene3D" id="2.40.30.10">
    <property type="entry name" value="Translation factors"/>
    <property type="match status" value="1"/>
</dbReference>
<evidence type="ECO:0000259" key="10">
    <source>
        <dbReference type="PROSITE" id="PS51384"/>
    </source>
</evidence>
<feature type="domain" description="FAD-binding FR-type" evidence="10">
    <location>
        <begin position="2"/>
        <end position="102"/>
    </location>
</feature>
<comment type="cofactor">
    <cofactor evidence="1">
        <name>FAD</name>
        <dbReference type="ChEBI" id="CHEBI:57692"/>
    </cofactor>
</comment>
<dbReference type="PRINTS" id="PR00371">
    <property type="entry name" value="FPNCR"/>
</dbReference>
<keyword evidence="4" id="KW-0285">Flavoprotein</keyword>
<dbReference type="Proteomes" id="UP000782519">
    <property type="component" value="Unassembled WGS sequence"/>
</dbReference>
<dbReference type="Gene3D" id="3.40.50.80">
    <property type="entry name" value="Nucleotide-binding domain of ferredoxin-NADP reductase (FNR) module"/>
    <property type="match status" value="1"/>
</dbReference>
<dbReference type="PANTHER" id="PTHR47878">
    <property type="entry name" value="OXIDOREDUCTASE FAD/NAD(P)-BINDING DOMAIN PROTEIN"/>
    <property type="match status" value="1"/>
</dbReference>
<dbReference type="InterPro" id="IPR017927">
    <property type="entry name" value="FAD-bd_FR_type"/>
</dbReference>